<gene>
    <name evidence="2" type="ORF">H6G03_06200</name>
</gene>
<dbReference type="Pfam" id="PF00565">
    <property type="entry name" value="SNase"/>
    <property type="match status" value="1"/>
</dbReference>
<accession>A0A926ZFC4</accession>
<dbReference type="InterPro" id="IPR016071">
    <property type="entry name" value="Staphylococal_nuclease_OB-fold"/>
</dbReference>
<dbReference type="SUPFAM" id="SSF50199">
    <property type="entry name" value="Staphylococcal nuclease"/>
    <property type="match status" value="1"/>
</dbReference>
<keyword evidence="3" id="KW-1185">Reference proteome</keyword>
<organism evidence="2 3">
    <name type="scientific">Aerosakkonema funiforme FACHB-1375</name>
    <dbReference type="NCBI Taxonomy" id="2949571"/>
    <lineage>
        <taxon>Bacteria</taxon>
        <taxon>Bacillati</taxon>
        <taxon>Cyanobacteriota</taxon>
        <taxon>Cyanophyceae</taxon>
        <taxon>Oscillatoriophycideae</taxon>
        <taxon>Aerosakkonematales</taxon>
        <taxon>Aerosakkonemataceae</taxon>
        <taxon>Aerosakkonema</taxon>
    </lineage>
</organism>
<dbReference type="PROSITE" id="PS50830">
    <property type="entry name" value="TNASE_3"/>
    <property type="match status" value="1"/>
</dbReference>
<dbReference type="Gene3D" id="2.40.50.90">
    <property type="match status" value="1"/>
</dbReference>
<evidence type="ECO:0000313" key="2">
    <source>
        <dbReference type="EMBL" id="MBD2180695.1"/>
    </source>
</evidence>
<sequence>MSSPFYRPILGNFVIIGKQPDGDSIRFVADNPNLYQYLHRAYRIKPSRVDGSVQLRLEGIDAPETHYGKAAQPLGKEARDRFLDWIGFKNIEYKKNEVLNSEPNTVPGAILTKAADANGRPISYVILQTDGLEDQKWVMVDDELLEKTANYHMISTGYAYYTVYTSTPFTHRQLLRRVAETAREKKLGIWKKDTTSEFILDDAEDIGPKGQLILPKLFRRCTDYLKAVEDGFRGNLEDWLIDTSKMLSRNENDRLVLKDSTEVRLSEILEQRNSKIVFQADLLDITFVEK</sequence>
<evidence type="ECO:0000259" key="1">
    <source>
        <dbReference type="PROSITE" id="PS50830"/>
    </source>
</evidence>
<comment type="caution">
    <text evidence="2">The sequence shown here is derived from an EMBL/GenBank/DDBJ whole genome shotgun (WGS) entry which is preliminary data.</text>
</comment>
<evidence type="ECO:0000313" key="3">
    <source>
        <dbReference type="Proteomes" id="UP000641646"/>
    </source>
</evidence>
<dbReference type="RefSeq" id="WP_190463166.1">
    <property type="nucleotide sequence ID" value="NZ_JACJPW010000011.1"/>
</dbReference>
<name>A0A926ZFC4_9CYAN</name>
<reference evidence="2" key="2">
    <citation type="submission" date="2020-08" db="EMBL/GenBank/DDBJ databases">
        <authorList>
            <person name="Chen M."/>
            <person name="Teng W."/>
            <person name="Zhao L."/>
            <person name="Hu C."/>
            <person name="Zhou Y."/>
            <person name="Han B."/>
            <person name="Song L."/>
            <person name="Shu W."/>
        </authorList>
    </citation>
    <scope>NUCLEOTIDE SEQUENCE</scope>
    <source>
        <strain evidence="2">FACHB-1375</strain>
    </source>
</reference>
<dbReference type="EMBL" id="JACJPW010000011">
    <property type="protein sequence ID" value="MBD2180695.1"/>
    <property type="molecule type" value="Genomic_DNA"/>
</dbReference>
<dbReference type="InterPro" id="IPR035437">
    <property type="entry name" value="SNase_OB-fold_sf"/>
</dbReference>
<proteinExistence type="predicted"/>
<feature type="domain" description="TNase-like" evidence="1">
    <location>
        <begin position="21"/>
        <end position="192"/>
    </location>
</feature>
<protein>
    <submittedName>
        <fullName evidence="2">Thermonuclease family protein</fullName>
    </submittedName>
</protein>
<reference evidence="2" key="1">
    <citation type="journal article" date="2015" name="ISME J.">
        <title>Draft Genome Sequence of Streptomyces incarnatus NRRL8089, which Produces the Nucleoside Antibiotic Sinefungin.</title>
        <authorList>
            <person name="Oshima K."/>
            <person name="Hattori M."/>
            <person name="Shimizu H."/>
            <person name="Fukuda K."/>
            <person name="Nemoto M."/>
            <person name="Inagaki K."/>
            <person name="Tamura T."/>
        </authorList>
    </citation>
    <scope>NUCLEOTIDE SEQUENCE</scope>
    <source>
        <strain evidence="2">FACHB-1375</strain>
    </source>
</reference>
<dbReference type="Proteomes" id="UP000641646">
    <property type="component" value="Unassembled WGS sequence"/>
</dbReference>
<dbReference type="AlphaFoldDB" id="A0A926ZFC4"/>